<keyword evidence="7" id="KW-1185">Reference proteome</keyword>
<dbReference type="OrthoDB" id="194358at2759"/>
<feature type="signal peptide" evidence="4">
    <location>
        <begin position="1"/>
        <end position="21"/>
    </location>
</feature>
<sequence length="746" mass="80101">MGKALWNWLLWLLLRGEVVIATNTTTESTTATTTTFTTVTDTSSTTSVTTLTSTISQTTSMTSSTVTTVTRTKTITSTVSSSTTTLTSSTSQTQTFLRPMDAGLRSGAVPLCTPEILWAVQNDLFSEVSRYAGIGENLDCKDVHGELFIFLALERCPEAVLADVVQSLGSSPSLFARNGSGFTPLLAAASRGLLLTRTLLSRGANRSVVDQQGRSLLHHAASWPLLSLVTLDLPVTLVLRQLLWADAVGDLPLHRALRGGRYGEISALLTRWRKAPTRQGKDDSSDAWRNADLALLEELILLQVDVLALDGHGAWPWHTVAGLVGSATGTLQRLAGLSQVPLESQDARGRTAMHYAAASGDRENVQWLISQGANLRVKDQQKLMPLQLALANGHLHLLDLFERNNGFALEAAAGFGNVTIVQQMILEQGYSPYVMDERGRTPIFESVEKGQVKVAEFMASLNVSLTRLDQQGISVLGAAALAEQPAAVQFLLQSVSVMQRMANSSTALHLAARKQQALTVEILLRAGAEADAVDYRNRSALHFSANAAVVEALLTGNATAEWRDVLGVMPLHLAAAEGRVSAVEGLLASRKTQVDALDGGGRTALHWAVVGGHIETVRTLLRWCGTSRPSNSGEMPSQLAPPGELRDLLVIGTDDQCQCDCGKFPFDALLSAGSWQQCSTTVRCRYGGASDQALRCARNESVPLSSPSTGRWHPAELEINCKAVSVAWRRSVGCLLLAALSIRIVL</sequence>
<dbReference type="Proteomes" id="UP001152797">
    <property type="component" value="Unassembled WGS sequence"/>
</dbReference>
<accession>A0A9P1CG76</accession>
<dbReference type="SUPFAM" id="SSF48403">
    <property type="entry name" value="Ankyrin repeat"/>
    <property type="match status" value="2"/>
</dbReference>
<feature type="repeat" description="ANK" evidence="3">
    <location>
        <begin position="348"/>
        <end position="380"/>
    </location>
</feature>
<feature type="repeat" description="ANK" evidence="3">
    <location>
        <begin position="566"/>
        <end position="599"/>
    </location>
</feature>
<feature type="chain" id="PRO_5043270484" evidence="4">
    <location>
        <begin position="22"/>
        <end position="746"/>
    </location>
</feature>
<dbReference type="PANTHER" id="PTHR24198:SF165">
    <property type="entry name" value="ANKYRIN REPEAT-CONTAINING PROTEIN-RELATED"/>
    <property type="match status" value="1"/>
</dbReference>
<reference evidence="5" key="1">
    <citation type="submission" date="2022-10" db="EMBL/GenBank/DDBJ databases">
        <authorList>
            <person name="Chen Y."/>
            <person name="Dougan E. K."/>
            <person name="Chan C."/>
            <person name="Rhodes N."/>
            <person name="Thang M."/>
        </authorList>
    </citation>
    <scope>NUCLEOTIDE SEQUENCE</scope>
</reference>
<dbReference type="Pfam" id="PF12796">
    <property type="entry name" value="Ank_2"/>
    <property type="match status" value="3"/>
</dbReference>
<proteinExistence type="predicted"/>
<evidence type="ECO:0000256" key="1">
    <source>
        <dbReference type="ARBA" id="ARBA00022737"/>
    </source>
</evidence>
<protein>
    <submittedName>
        <fullName evidence="6">ANK_REP_REGION domain-containing protein</fullName>
    </submittedName>
</protein>
<feature type="repeat" description="ANK" evidence="3">
    <location>
        <begin position="600"/>
        <end position="622"/>
    </location>
</feature>
<evidence type="ECO:0000256" key="3">
    <source>
        <dbReference type="PROSITE-ProRule" id="PRU00023"/>
    </source>
</evidence>
<dbReference type="EMBL" id="CAMXCT020001491">
    <property type="protein sequence ID" value="CAL1143942.1"/>
    <property type="molecule type" value="Genomic_DNA"/>
</dbReference>
<keyword evidence="1" id="KW-0677">Repeat</keyword>
<gene>
    <name evidence="5" type="ORF">C1SCF055_LOCUS17546</name>
</gene>
<keyword evidence="2 3" id="KW-0040">ANK repeat</keyword>
<evidence type="ECO:0000313" key="5">
    <source>
        <dbReference type="EMBL" id="CAI3990567.1"/>
    </source>
</evidence>
<evidence type="ECO:0000313" key="6">
    <source>
        <dbReference type="EMBL" id="CAL4777879.1"/>
    </source>
</evidence>
<dbReference type="Gene3D" id="1.25.40.20">
    <property type="entry name" value="Ankyrin repeat-containing domain"/>
    <property type="match status" value="3"/>
</dbReference>
<reference evidence="6 7" key="2">
    <citation type="submission" date="2024-05" db="EMBL/GenBank/DDBJ databases">
        <authorList>
            <person name="Chen Y."/>
            <person name="Shah S."/>
            <person name="Dougan E. K."/>
            <person name="Thang M."/>
            <person name="Chan C."/>
        </authorList>
    </citation>
    <scope>NUCLEOTIDE SEQUENCE [LARGE SCALE GENOMIC DNA]</scope>
</reference>
<dbReference type="EMBL" id="CAMXCT010001491">
    <property type="protein sequence ID" value="CAI3990567.1"/>
    <property type="molecule type" value="Genomic_DNA"/>
</dbReference>
<organism evidence="5">
    <name type="scientific">Cladocopium goreaui</name>
    <dbReference type="NCBI Taxonomy" id="2562237"/>
    <lineage>
        <taxon>Eukaryota</taxon>
        <taxon>Sar</taxon>
        <taxon>Alveolata</taxon>
        <taxon>Dinophyceae</taxon>
        <taxon>Suessiales</taxon>
        <taxon>Symbiodiniaceae</taxon>
        <taxon>Cladocopium</taxon>
    </lineage>
</organism>
<dbReference type="PROSITE" id="PS50088">
    <property type="entry name" value="ANK_REPEAT"/>
    <property type="match status" value="4"/>
</dbReference>
<dbReference type="Pfam" id="PF00023">
    <property type="entry name" value="Ank"/>
    <property type="match status" value="1"/>
</dbReference>
<comment type="caution">
    <text evidence="5">The sequence shown here is derived from an EMBL/GenBank/DDBJ whole genome shotgun (WGS) entry which is preliminary data.</text>
</comment>
<evidence type="ECO:0000313" key="7">
    <source>
        <dbReference type="Proteomes" id="UP001152797"/>
    </source>
</evidence>
<dbReference type="AlphaFoldDB" id="A0A9P1CG76"/>
<feature type="repeat" description="ANK" evidence="3">
    <location>
        <begin position="503"/>
        <end position="535"/>
    </location>
</feature>
<dbReference type="InterPro" id="IPR002110">
    <property type="entry name" value="Ankyrin_rpt"/>
</dbReference>
<dbReference type="InterPro" id="IPR036770">
    <property type="entry name" value="Ankyrin_rpt-contain_sf"/>
</dbReference>
<dbReference type="SMART" id="SM00248">
    <property type="entry name" value="ANK"/>
    <property type="match status" value="9"/>
</dbReference>
<evidence type="ECO:0000256" key="2">
    <source>
        <dbReference type="ARBA" id="ARBA00023043"/>
    </source>
</evidence>
<keyword evidence="4" id="KW-0732">Signal</keyword>
<evidence type="ECO:0000256" key="4">
    <source>
        <dbReference type="SAM" id="SignalP"/>
    </source>
</evidence>
<name>A0A9P1CG76_9DINO</name>
<dbReference type="PANTHER" id="PTHR24198">
    <property type="entry name" value="ANKYRIN REPEAT AND PROTEIN KINASE DOMAIN-CONTAINING PROTEIN"/>
    <property type="match status" value="1"/>
</dbReference>
<dbReference type="EMBL" id="CAMXCT030001491">
    <property type="protein sequence ID" value="CAL4777879.1"/>
    <property type="molecule type" value="Genomic_DNA"/>
</dbReference>
<dbReference type="PROSITE" id="PS50297">
    <property type="entry name" value="ANK_REP_REGION"/>
    <property type="match status" value="3"/>
</dbReference>